<accession>A0ABX4YJ19</accession>
<dbReference type="Proteomes" id="UP000094669">
    <property type="component" value="Unassembled WGS sequence"/>
</dbReference>
<proteinExistence type="predicted"/>
<reference evidence="1" key="1">
    <citation type="submission" date="2018-01" db="EMBL/GenBank/DDBJ databases">
        <title>Genomic characterization of Leptospira inadai serogroup Lyme isolated from captured rat in Brazil and comparative analysis with human reference strain.</title>
        <authorList>
            <person name="Moreno L.Z."/>
            <person name="Loureiro A.P."/>
            <person name="Miraglia F."/>
            <person name="Kremer F.S."/>
            <person name="Eslabao M.R."/>
            <person name="Dellagostin O.A."/>
            <person name="Lilenbaum W."/>
            <person name="Moreno A.M."/>
        </authorList>
    </citation>
    <scope>NUCLEOTIDE SEQUENCE [LARGE SCALE GENOMIC DNA]</scope>
    <source>
        <strain evidence="1">M34/99</strain>
    </source>
</reference>
<comment type="caution">
    <text evidence="1">The sequence shown here is derived from an EMBL/GenBank/DDBJ whole genome shotgun (WGS) entry which is preliminary data.</text>
</comment>
<organism evidence="1 2">
    <name type="scientific">Leptospira inadai serovar Lyme</name>
    <dbReference type="NCBI Taxonomy" id="293084"/>
    <lineage>
        <taxon>Bacteria</taxon>
        <taxon>Pseudomonadati</taxon>
        <taxon>Spirochaetota</taxon>
        <taxon>Spirochaetia</taxon>
        <taxon>Leptospirales</taxon>
        <taxon>Leptospiraceae</taxon>
        <taxon>Leptospira</taxon>
    </lineage>
</organism>
<protein>
    <submittedName>
        <fullName evidence="1">Uncharacterized protein</fullName>
    </submittedName>
</protein>
<evidence type="ECO:0000313" key="2">
    <source>
        <dbReference type="Proteomes" id="UP000094669"/>
    </source>
</evidence>
<sequence>MGSDGLAFQQLGLRPQTEVPAHSGVSSKEIFAFSVFLFFYRFYEIRSVHAYRIIPGQPPHAHLAQKNPIPIGRRTGELSQTRYFTSIFHFFINKNVPFKRRLEIPTSDLRQSNYKRGR</sequence>
<evidence type="ECO:0000313" key="1">
    <source>
        <dbReference type="EMBL" id="PNV75135.1"/>
    </source>
</evidence>
<dbReference type="EMBL" id="MCRM02000008">
    <property type="protein sequence ID" value="PNV75135.1"/>
    <property type="molecule type" value="Genomic_DNA"/>
</dbReference>
<name>A0ABX4YJ19_9LEPT</name>
<keyword evidence="2" id="KW-1185">Reference proteome</keyword>
<gene>
    <name evidence="1" type="ORF">BES34_009555</name>
</gene>